<dbReference type="GO" id="GO:0042597">
    <property type="term" value="C:periplasmic space"/>
    <property type="evidence" value="ECO:0007669"/>
    <property type="project" value="UniProtKB-ARBA"/>
</dbReference>
<protein>
    <submittedName>
        <fullName evidence="8">Oligopeptide-binding transporter protein</fullName>
    </submittedName>
</protein>
<reference evidence="8 9" key="1">
    <citation type="journal article" date="2014" name="Gene">
        <title>A comparative genomic analysis of the alkalitolerant soil bacterium Bacillus lehensis G1.</title>
        <authorList>
            <person name="Noor Y.M."/>
            <person name="Samsulrizal N.H."/>
            <person name="Jema'on N.A."/>
            <person name="Low K.O."/>
            <person name="Ramli A.N."/>
            <person name="Alias N.I."/>
            <person name="Damis S.I."/>
            <person name="Fuzi S.F."/>
            <person name="Isa M.N."/>
            <person name="Murad A.M."/>
            <person name="Raih M.F."/>
            <person name="Bakar F.D."/>
            <person name="Najimudin N."/>
            <person name="Mahadi N.M."/>
            <person name="Illias R.M."/>
        </authorList>
    </citation>
    <scope>NUCLEOTIDE SEQUENCE [LARGE SCALE GENOMIC DNA]</scope>
    <source>
        <strain evidence="8 9">G1</strain>
    </source>
</reference>
<dbReference type="PANTHER" id="PTHR30290">
    <property type="entry name" value="PERIPLASMIC BINDING COMPONENT OF ABC TRANSPORTER"/>
    <property type="match status" value="1"/>
</dbReference>
<keyword evidence="4 6" id="KW-0732">Signal</keyword>
<dbReference type="GO" id="GO:0015833">
    <property type="term" value="P:peptide transport"/>
    <property type="evidence" value="ECO:0007669"/>
    <property type="project" value="TreeGrafter"/>
</dbReference>
<dbReference type="AlphaFoldDB" id="A0A060M0T5"/>
<evidence type="ECO:0000256" key="2">
    <source>
        <dbReference type="ARBA" id="ARBA00005695"/>
    </source>
</evidence>
<gene>
    <name evidence="8" type="ORF">BleG1_3061</name>
</gene>
<dbReference type="PROSITE" id="PS51257">
    <property type="entry name" value="PROKAR_LIPOPROTEIN"/>
    <property type="match status" value="1"/>
</dbReference>
<evidence type="ECO:0000313" key="8">
    <source>
        <dbReference type="EMBL" id="AIC95625.1"/>
    </source>
</evidence>
<dbReference type="PANTHER" id="PTHR30290:SF9">
    <property type="entry name" value="OLIGOPEPTIDE-BINDING PROTEIN APPA"/>
    <property type="match status" value="1"/>
</dbReference>
<keyword evidence="3" id="KW-0813">Transport</keyword>
<feature type="chain" id="PRO_5001584687" evidence="6">
    <location>
        <begin position="23"/>
        <end position="611"/>
    </location>
</feature>
<dbReference type="KEGG" id="ble:BleG1_3061"/>
<sequence length="611" mass="67752">MKKLLKPKFYLAPTLVAVLALAACSDNGDGGGSSEPSGTGEEEGSEETIENEDGIYSLDDFEPTKIADGEAIEGGTLNVGVVASSPFEGTLDWQHYSISTDNDIIQFFSESLFTMDEAFNITDEGAATIDVSEDNLTYTITIKDNVNWHDGEPVKAEDFVFAHEVIGHKDYDGVRYDASFRNIVGMEEYHNEEADDISGFNIIDEKTVELTFKEATPSLMSGGIWYYAMPKHYFEGVEVADMSSSDQVRREPLGYGPFVVENIVPGESVTLSKNEDYWQGAPLVDEVVLTVVNPDVVVESLKTGQIDIVTTFPATQFADNADMSNVDWLGRVSRGYQYTGFKLGTWDADAGEVSYDPDSKMANESLREAVRLAVNYEELGNRMYNGLRFPATTVIPPYHALYHDDANPGFDYDPERAKELLAEAGYEDLDGDGFVEDPNGEEFVITYAARQGDATAEAVSNYEMQAWRDIGLNIELLEGSLTEPNAFYDRIEEDDPAIDMYSAGWNVGSDVDPSGIFGSQSMFNYPRYTDDTLEEILADGLSEDAFEQSYRQDVYNQFQAHINEVLPLAPTLYQIDTFPINNRVSGISYEVGNNDYGWHTVQLNDENAAVD</sequence>
<dbReference type="OrthoDB" id="9796817at2"/>
<dbReference type="InterPro" id="IPR039424">
    <property type="entry name" value="SBP_5"/>
</dbReference>
<dbReference type="EMBL" id="CP003923">
    <property type="protein sequence ID" value="AIC95625.1"/>
    <property type="molecule type" value="Genomic_DNA"/>
</dbReference>
<dbReference type="Gene3D" id="3.10.105.10">
    <property type="entry name" value="Dipeptide-binding Protein, Domain 3"/>
    <property type="match status" value="1"/>
</dbReference>
<dbReference type="Pfam" id="PF00496">
    <property type="entry name" value="SBP_bac_5"/>
    <property type="match status" value="1"/>
</dbReference>
<dbReference type="SUPFAM" id="SSF53850">
    <property type="entry name" value="Periplasmic binding protein-like II"/>
    <property type="match status" value="1"/>
</dbReference>
<comment type="similarity">
    <text evidence="2">Belongs to the bacterial solute-binding protein 5 family.</text>
</comment>
<comment type="subcellular location">
    <subcellularLocation>
        <location evidence="1">Cell membrane</location>
        <topology evidence="1">Lipid-anchor</topology>
    </subcellularLocation>
</comment>
<dbReference type="STRING" id="1246626.BleG1_3061"/>
<name>A0A060M0T5_9BACI</name>
<keyword evidence="9" id="KW-1185">Reference proteome</keyword>
<organism evidence="8 9">
    <name type="scientific">Shouchella lehensis G1</name>
    <dbReference type="NCBI Taxonomy" id="1246626"/>
    <lineage>
        <taxon>Bacteria</taxon>
        <taxon>Bacillati</taxon>
        <taxon>Bacillota</taxon>
        <taxon>Bacilli</taxon>
        <taxon>Bacillales</taxon>
        <taxon>Bacillaceae</taxon>
        <taxon>Shouchella</taxon>
    </lineage>
</organism>
<evidence type="ECO:0000256" key="1">
    <source>
        <dbReference type="ARBA" id="ARBA00004193"/>
    </source>
</evidence>
<dbReference type="HOGENOM" id="CLU_017028_8_0_9"/>
<dbReference type="PIRSF" id="PIRSF002741">
    <property type="entry name" value="MppA"/>
    <property type="match status" value="1"/>
</dbReference>
<dbReference type="Proteomes" id="UP000027142">
    <property type="component" value="Chromosome"/>
</dbReference>
<feature type="domain" description="Solute-binding protein family 5" evidence="7">
    <location>
        <begin position="127"/>
        <end position="514"/>
    </location>
</feature>
<dbReference type="InterPro" id="IPR023765">
    <property type="entry name" value="SBP_5_CS"/>
</dbReference>
<dbReference type="eggNOG" id="COG0747">
    <property type="taxonomic scope" value="Bacteria"/>
</dbReference>
<dbReference type="PATRIC" id="fig|1246626.3.peg.3053"/>
<dbReference type="RefSeq" id="WP_038482707.1">
    <property type="nucleotide sequence ID" value="NZ_CP003923.1"/>
</dbReference>
<evidence type="ECO:0000256" key="4">
    <source>
        <dbReference type="ARBA" id="ARBA00022729"/>
    </source>
</evidence>
<dbReference type="Gene3D" id="3.40.190.10">
    <property type="entry name" value="Periplasmic binding protein-like II"/>
    <property type="match status" value="1"/>
</dbReference>
<dbReference type="PROSITE" id="PS01040">
    <property type="entry name" value="SBP_BACTERIAL_5"/>
    <property type="match status" value="1"/>
</dbReference>
<dbReference type="GO" id="GO:1904680">
    <property type="term" value="F:peptide transmembrane transporter activity"/>
    <property type="evidence" value="ECO:0007669"/>
    <property type="project" value="TreeGrafter"/>
</dbReference>
<dbReference type="CDD" id="cd08510">
    <property type="entry name" value="PBP2_Lactococcal_OppA_like"/>
    <property type="match status" value="1"/>
</dbReference>
<evidence type="ECO:0000313" key="9">
    <source>
        <dbReference type="Proteomes" id="UP000027142"/>
    </source>
</evidence>
<feature type="region of interest" description="Disordered" evidence="5">
    <location>
        <begin position="27"/>
        <end position="54"/>
    </location>
</feature>
<evidence type="ECO:0000256" key="6">
    <source>
        <dbReference type="SAM" id="SignalP"/>
    </source>
</evidence>
<dbReference type="GO" id="GO:0043190">
    <property type="term" value="C:ATP-binding cassette (ABC) transporter complex"/>
    <property type="evidence" value="ECO:0007669"/>
    <property type="project" value="InterPro"/>
</dbReference>
<proteinExistence type="inferred from homology"/>
<feature type="compositionally biased region" description="Acidic residues" evidence="5">
    <location>
        <begin position="40"/>
        <end position="53"/>
    </location>
</feature>
<evidence type="ECO:0000256" key="5">
    <source>
        <dbReference type="SAM" id="MobiDB-lite"/>
    </source>
</evidence>
<evidence type="ECO:0000256" key="3">
    <source>
        <dbReference type="ARBA" id="ARBA00022448"/>
    </source>
</evidence>
<dbReference type="InterPro" id="IPR000914">
    <property type="entry name" value="SBP_5_dom"/>
</dbReference>
<feature type="signal peptide" evidence="6">
    <location>
        <begin position="1"/>
        <end position="22"/>
    </location>
</feature>
<evidence type="ECO:0000259" key="7">
    <source>
        <dbReference type="Pfam" id="PF00496"/>
    </source>
</evidence>
<accession>A0A060M0T5</accession>
<dbReference type="InterPro" id="IPR030678">
    <property type="entry name" value="Peptide/Ni-bd"/>
</dbReference>